<evidence type="ECO:0000256" key="3">
    <source>
        <dbReference type="ARBA" id="ARBA00005417"/>
    </source>
</evidence>
<dbReference type="RefSeq" id="WP_302881522.1">
    <property type="nucleotide sequence ID" value="NZ_JARLKN010000173.1"/>
</dbReference>
<evidence type="ECO:0000256" key="12">
    <source>
        <dbReference type="SAM" id="MobiDB-lite"/>
    </source>
</evidence>
<feature type="transmembrane region" description="Helical" evidence="13">
    <location>
        <begin position="435"/>
        <end position="454"/>
    </location>
</feature>
<dbReference type="PROSITE" id="PS50893">
    <property type="entry name" value="ABC_TRANSPORTER_2"/>
    <property type="match status" value="1"/>
</dbReference>
<comment type="caution">
    <text evidence="15">The sequence shown here is derived from an EMBL/GenBank/DDBJ whole genome shotgun (WGS) entry which is preliminary data.</text>
</comment>
<sequence>MPLTLHNVSAAAPDDPNRRLLSDVSLAFEDGTVTLLVGRTGSGKSTLLQLLAGMRPPSSGEIRLNDEPLWRRRRVTQPLLLQLGLTFQFPEQQLFARSVRQEFGYSLRPYGLTAMEKEQRIQSACEDLGLGAAFDPDRSPFALSGGQRRRLALATTIAASPDWLLMDEPTAGLESAAAKELLRYVQARKAAKGGIMIATHDLDLFLPLADRVIVLDCGTIAADGTPAALCGNPEPFVQAGVGLPSCVLLSHALARNGITPIPEGKLSPEDMADAIAERLKERRGVAINVASIPAECPDGNPESESKSNKSELHAPPPPQSQAAGLSQEGEHPPAAAKSLWYRLDPRTNWLLYLFMVLGAMLQSSWLGLVCAALPVAAVYIGLSRSALVGAVKILKPLAWFMAISVGLAGLEWTASSGFPFVGFSLENSLATGLNVFRLFLITIASYWFAATTPYGRMVQGLAWGLGYAKRLKLPTDSFALAVSLMFKFIPMIVREWQRFSDIVRARGKAAIRPGTVRGRDMPALVVPLLLALFHRAEEMTSALEMKKIGSRTALLGHTDSLRLTRADGLAIVSGILLLGGLAALRG</sequence>
<evidence type="ECO:0000256" key="5">
    <source>
        <dbReference type="ARBA" id="ARBA00022475"/>
    </source>
</evidence>
<dbReference type="Gene3D" id="3.40.50.300">
    <property type="entry name" value="P-loop containing nucleotide triphosphate hydrolases"/>
    <property type="match status" value="1"/>
</dbReference>
<dbReference type="Proteomes" id="UP001168883">
    <property type="component" value="Unassembled WGS sequence"/>
</dbReference>
<reference evidence="15" key="1">
    <citation type="submission" date="2023-07" db="EMBL/GenBank/DDBJ databases">
        <authorList>
            <person name="Aktuganov G."/>
            <person name="Boyko T."/>
            <person name="Delegan Y."/>
            <person name="Galimzianova N."/>
            <person name="Gilvanova E."/>
            <person name="Korobov V."/>
            <person name="Kuzmina L."/>
            <person name="Melentiev A."/>
            <person name="Milman P."/>
            <person name="Ryabova A."/>
            <person name="Stupak E."/>
            <person name="Yasakov T."/>
            <person name="Zharikova N."/>
            <person name="Zhurenko E."/>
        </authorList>
    </citation>
    <scope>NUCLEOTIDE SEQUENCE</scope>
    <source>
        <strain evidence="15">IB-739</strain>
    </source>
</reference>
<dbReference type="Pfam" id="PF00005">
    <property type="entry name" value="ABC_tran"/>
    <property type="match status" value="1"/>
</dbReference>
<evidence type="ECO:0000313" key="15">
    <source>
        <dbReference type="EMBL" id="MDO3682031.1"/>
    </source>
</evidence>
<evidence type="ECO:0000313" key="16">
    <source>
        <dbReference type="Proteomes" id="UP001168883"/>
    </source>
</evidence>
<dbReference type="Pfam" id="PF02361">
    <property type="entry name" value="CbiQ"/>
    <property type="match status" value="1"/>
</dbReference>
<dbReference type="InterPro" id="IPR003339">
    <property type="entry name" value="ABC/ECF_trnsptr_transmembrane"/>
</dbReference>
<evidence type="ECO:0000256" key="4">
    <source>
        <dbReference type="ARBA" id="ARBA00022448"/>
    </source>
</evidence>
<proteinExistence type="inferred from homology"/>
<comment type="subcellular location">
    <subcellularLocation>
        <location evidence="2">Cell membrane</location>
        <topology evidence="2">Peripheral membrane protein</topology>
    </subcellularLocation>
    <subcellularLocation>
        <location evidence="1">Membrane</location>
        <topology evidence="1">Multi-pass membrane protein</topology>
    </subcellularLocation>
</comment>
<dbReference type="GO" id="GO:0005524">
    <property type="term" value="F:ATP binding"/>
    <property type="evidence" value="ECO:0007669"/>
    <property type="project" value="UniProtKB-KW"/>
</dbReference>
<dbReference type="PANTHER" id="PTHR43553">
    <property type="entry name" value="HEAVY METAL TRANSPORTER"/>
    <property type="match status" value="1"/>
</dbReference>
<evidence type="ECO:0000256" key="10">
    <source>
        <dbReference type="ARBA" id="ARBA00022989"/>
    </source>
</evidence>
<dbReference type="InterPro" id="IPR027417">
    <property type="entry name" value="P-loop_NTPase"/>
</dbReference>
<dbReference type="InterPro" id="IPR003439">
    <property type="entry name" value="ABC_transporter-like_ATP-bd"/>
</dbReference>
<feature type="compositionally biased region" description="Basic and acidic residues" evidence="12">
    <location>
        <begin position="303"/>
        <end position="312"/>
    </location>
</feature>
<feature type="transmembrane region" description="Helical" evidence="13">
    <location>
        <begin position="349"/>
        <end position="382"/>
    </location>
</feature>
<dbReference type="InterPro" id="IPR015856">
    <property type="entry name" value="ABC_transpr_CbiO/EcfA_su"/>
</dbReference>
<accession>A0ABT8VM24</accession>
<evidence type="ECO:0000256" key="11">
    <source>
        <dbReference type="ARBA" id="ARBA00023136"/>
    </source>
</evidence>
<dbReference type="InterPro" id="IPR003593">
    <property type="entry name" value="AAA+_ATPase"/>
</dbReference>
<evidence type="ECO:0000256" key="13">
    <source>
        <dbReference type="SAM" id="Phobius"/>
    </source>
</evidence>
<evidence type="ECO:0000256" key="8">
    <source>
        <dbReference type="ARBA" id="ARBA00022840"/>
    </source>
</evidence>
<dbReference type="InterPro" id="IPR050095">
    <property type="entry name" value="ECF_ABC_transporter_ATP-bd"/>
</dbReference>
<dbReference type="SMART" id="SM00382">
    <property type="entry name" value="AAA"/>
    <property type="match status" value="1"/>
</dbReference>
<protein>
    <submittedName>
        <fullName evidence="15">ATP-binding cassette domain-containing protein</fullName>
    </submittedName>
</protein>
<keyword evidence="4" id="KW-0813">Transport</keyword>
<dbReference type="CDD" id="cd16914">
    <property type="entry name" value="EcfT"/>
    <property type="match status" value="1"/>
</dbReference>
<feature type="region of interest" description="Disordered" evidence="12">
    <location>
        <begin position="292"/>
        <end position="330"/>
    </location>
</feature>
<gene>
    <name evidence="15" type="ORF">Q3C12_34095</name>
</gene>
<keyword evidence="10 13" id="KW-1133">Transmembrane helix</keyword>
<dbReference type="PANTHER" id="PTHR43553:SF1">
    <property type="entry name" value="ABC TRANSPORTER I FAMILY MEMBER 11, CHLOROPLASTIC"/>
    <property type="match status" value="1"/>
</dbReference>
<feature type="transmembrane region" description="Helical" evidence="13">
    <location>
        <begin position="394"/>
        <end position="415"/>
    </location>
</feature>
<keyword evidence="7" id="KW-0547">Nucleotide-binding</keyword>
<comment type="similarity">
    <text evidence="3">Belongs to the ABC transporter superfamily.</text>
</comment>
<dbReference type="InterPro" id="IPR017871">
    <property type="entry name" value="ABC_transporter-like_CS"/>
</dbReference>
<dbReference type="SUPFAM" id="SSF52540">
    <property type="entry name" value="P-loop containing nucleoside triphosphate hydrolases"/>
    <property type="match status" value="1"/>
</dbReference>
<keyword evidence="6 13" id="KW-0812">Transmembrane</keyword>
<feature type="transmembrane region" description="Helical" evidence="13">
    <location>
        <begin position="568"/>
        <end position="584"/>
    </location>
</feature>
<name>A0ABT8VM24_9BACL</name>
<feature type="domain" description="ABC transporter" evidence="14">
    <location>
        <begin position="3"/>
        <end position="242"/>
    </location>
</feature>
<organism evidence="15 16">
    <name type="scientific">Paenibacillus ehimensis</name>
    <dbReference type="NCBI Taxonomy" id="79264"/>
    <lineage>
        <taxon>Bacteria</taxon>
        <taxon>Bacillati</taxon>
        <taxon>Bacillota</taxon>
        <taxon>Bacilli</taxon>
        <taxon>Bacillales</taxon>
        <taxon>Paenibacillaceae</taxon>
        <taxon>Paenibacillus</taxon>
    </lineage>
</organism>
<evidence type="ECO:0000256" key="1">
    <source>
        <dbReference type="ARBA" id="ARBA00004141"/>
    </source>
</evidence>
<evidence type="ECO:0000259" key="14">
    <source>
        <dbReference type="PROSITE" id="PS50893"/>
    </source>
</evidence>
<evidence type="ECO:0000256" key="6">
    <source>
        <dbReference type="ARBA" id="ARBA00022692"/>
    </source>
</evidence>
<keyword evidence="16" id="KW-1185">Reference proteome</keyword>
<evidence type="ECO:0000256" key="7">
    <source>
        <dbReference type="ARBA" id="ARBA00022741"/>
    </source>
</evidence>
<keyword evidence="5" id="KW-1003">Cell membrane</keyword>
<keyword evidence="11 13" id="KW-0472">Membrane</keyword>
<keyword evidence="8 15" id="KW-0067">ATP-binding</keyword>
<dbReference type="CDD" id="cd03225">
    <property type="entry name" value="ABC_cobalt_CbiO_domain1"/>
    <property type="match status" value="1"/>
</dbReference>
<dbReference type="PROSITE" id="PS00211">
    <property type="entry name" value="ABC_TRANSPORTER_1"/>
    <property type="match status" value="1"/>
</dbReference>
<dbReference type="EMBL" id="JAUMKJ010000093">
    <property type="protein sequence ID" value="MDO3682031.1"/>
    <property type="molecule type" value="Genomic_DNA"/>
</dbReference>
<evidence type="ECO:0000256" key="9">
    <source>
        <dbReference type="ARBA" id="ARBA00022967"/>
    </source>
</evidence>
<keyword evidence="9" id="KW-1278">Translocase</keyword>
<evidence type="ECO:0000256" key="2">
    <source>
        <dbReference type="ARBA" id="ARBA00004202"/>
    </source>
</evidence>